<evidence type="ECO:0000256" key="1">
    <source>
        <dbReference type="ARBA" id="ARBA00023125"/>
    </source>
</evidence>
<dbReference type="RefSeq" id="WP_319009510.1">
    <property type="nucleotide sequence ID" value="NZ_JAWJZF010000351.1"/>
</dbReference>
<evidence type="ECO:0000313" key="5">
    <source>
        <dbReference type="EMBL" id="MDX2293065.1"/>
    </source>
</evidence>
<feature type="non-terminal residue" evidence="5">
    <location>
        <position position="1"/>
    </location>
</feature>
<accession>A0ABU4K6P4</accession>
<reference evidence="5 6" key="1">
    <citation type="submission" date="2023-10" db="EMBL/GenBank/DDBJ databases">
        <authorList>
            <person name="Wang X.X."/>
        </authorList>
    </citation>
    <scope>NUCLEOTIDE SEQUENCE [LARGE SCALE GENOMIC DNA]</scope>
    <source>
        <strain evidence="5 6">NBRC 12816</strain>
    </source>
</reference>
<evidence type="ECO:0000259" key="4">
    <source>
        <dbReference type="PROSITE" id="PS51755"/>
    </source>
</evidence>
<dbReference type="InterPro" id="IPR016032">
    <property type="entry name" value="Sig_transdc_resp-reg_C-effctor"/>
</dbReference>
<comment type="caution">
    <text evidence="5">The sequence shown here is derived from an EMBL/GenBank/DDBJ whole genome shotgun (WGS) entry which is preliminary data.</text>
</comment>
<dbReference type="PANTHER" id="PTHR47691:SF3">
    <property type="entry name" value="HTH-TYPE TRANSCRIPTIONAL REGULATOR RV0890C-RELATED"/>
    <property type="match status" value="1"/>
</dbReference>
<keyword evidence="1 2" id="KW-0238">DNA-binding</keyword>
<dbReference type="InterPro" id="IPR036388">
    <property type="entry name" value="WH-like_DNA-bd_sf"/>
</dbReference>
<feature type="domain" description="OmpR/PhoB-type" evidence="4">
    <location>
        <begin position="1"/>
        <end position="93"/>
    </location>
</feature>
<feature type="DNA-binding region" description="OmpR/PhoB-type" evidence="2">
    <location>
        <begin position="1"/>
        <end position="93"/>
    </location>
</feature>
<feature type="non-terminal residue" evidence="5">
    <location>
        <position position="135"/>
    </location>
</feature>
<dbReference type="PROSITE" id="PS51755">
    <property type="entry name" value="OMPR_PHOB"/>
    <property type="match status" value="1"/>
</dbReference>
<dbReference type="Proteomes" id="UP001278571">
    <property type="component" value="Unassembled WGS sequence"/>
</dbReference>
<dbReference type="CDD" id="cd00383">
    <property type="entry name" value="trans_reg_C"/>
    <property type="match status" value="1"/>
</dbReference>
<evidence type="ECO:0000256" key="2">
    <source>
        <dbReference type="PROSITE-ProRule" id="PRU01091"/>
    </source>
</evidence>
<dbReference type="Gene3D" id="1.10.10.10">
    <property type="entry name" value="Winged helix-like DNA-binding domain superfamily/Winged helix DNA-binding domain"/>
    <property type="match status" value="1"/>
</dbReference>
<sequence length="135" mass="14139">GPFRLDRDRRLLLCGEAPVALSSRAFDILELLVAHRDRVVTREEILAHVWPGLVVEASNLTVQVSTLRRALGDTGGEARYIATIPGRGYRFIGQPEAGPERPGQAAAAAPDPSVGEAPAAETAAPVAAVAAPARA</sequence>
<dbReference type="EMBL" id="JAWJZF010000351">
    <property type="protein sequence ID" value="MDX2293065.1"/>
    <property type="molecule type" value="Genomic_DNA"/>
</dbReference>
<evidence type="ECO:0000256" key="3">
    <source>
        <dbReference type="SAM" id="MobiDB-lite"/>
    </source>
</evidence>
<dbReference type="PANTHER" id="PTHR47691">
    <property type="entry name" value="REGULATOR-RELATED"/>
    <property type="match status" value="1"/>
</dbReference>
<gene>
    <name evidence="5" type="ORF">R2363_12885</name>
</gene>
<organism evidence="5 6">
    <name type="scientific">Streptomyces roseolus</name>
    <dbReference type="NCBI Taxonomy" id="67358"/>
    <lineage>
        <taxon>Bacteria</taxon>
        <taxon>Bacillati</taxon>
        <taxon>Actinomycetota</taxon>
        <taxon>Actinomycetes</taxon>
        <taxon>Kitasatosporales</taxon>
        <taxon>Streptomycetaceae</taxon>
        <taxon>Streptomyces</taxon>
    </lineage>
</organism>
<dbReference type="SUPFAM" id="SSF46894">
    <property type="entry name" value="C-terminal effector domain of the bipartite response regulators"/>
    <property type="match status" value="1"/>
</dbReference>
<proteinExistence type="predicted"/>
<protein>
    <submittedName>
        <fullName evidence="5">Transcriptional regulator</fullName>
    </submittedName>
</protein>
<keyword evidence="6" id="KW-1185">Reference proteome</keyword>
<evidence type="ECO:0000313" key="6">
    <source>
        <dbReference type="Proteomes" id="UP001278571"/>
    </source>
</evidence>
<dbReference type="Pfam" id="PF00486">
    <property type="entry name" value="Trans_reg_C"/>
    <property type="match status" value="1"/>
</dbReference>
<dbReference type="InterPro" id="IPR001867">
    <property type="entry name" value="OmpR/PhoB-type_DNA-bd"/>
</dbReference>
<name>A0ABU4K6P4_9ACTN</name>
<dbReference type="SMART" id="SM00862">
    <property type="entry name" value="Trans_reg_C"/>
    <property type="match status" value="1"/>
</dbReference>
<feature type="region of interest" description="Disordered" evidence="3">
    <location>
        <begin position="92"/>
        <end position="122"/>
    </location>
</feature>